<dbReference type="PANTHER" id="PTHR43179">
    <property type="entry name" value="RHAMNOSYLTRANSFERASE WBBL"/>
    <property type="match status" value="1"/>
</dbReference>
<dbReference type="PANTHER" id="PTHR43179:SF7">
    <property type="entry name" value="RHAMNOSYLTRANSFERASE WBBL"/>
    <property type="match status" value="1"/>
</dbReference>
<reference evidence="2 3" key="1">
    <citation type="submission" date="2020-10" db="EMBL/GenBank/DDBJ databases">
        <title>Connecting structure to function with the recovery of over 1000 high-quality activated sludge metagenome-assembled genomes encoding full-length rRNA genes using long-read sequencing.</title>
        <authorList>
            <person name="Singleton C.M."/>
            <person name="Petriglieri F."/>
            <person name="Kristensen J.M."/>
            <person name="Kirkegaard R.H."/>
            <person name="Michaelsen T.Y."/>
            <person name="Andersen M.H."/>
            <person name="Karst S.M."/>
            <person name="Dueholm M.S."/>
            <person name="Nielsen P.H."/>
            <person name="Albertsen M."/>
        </authorList>
    </citation>
    <scope>NUCLEOTIDE SEQUENCE [LARGE SCALE GENOMIC DNA]</scope>
    <source>
        <strain evidence="2">Lyne_18-Q3-R50-59_MAXAC.006</strain>
    </source>
</reference>
<dbReference type="Pfam" id="PF00535">
    <property type="entry name" value="Glycos_transf_2"/>
    <property type="match status" value="1"/>
</dbReference>
<name>A0A936TFC7_9ACTN</name>
<sequence length="348" mass="39017">MNADSEAINGQSPVGAKRERVDVVIVNYNTADLLVDTLDDLHLHMPDHLDWSVFVADNDSADDSVERVRNAWPDVNLIEMGGNTGFCRANNAAIRAGDAEYVLLVNTDTRLFSNTVDSLLDTLRSDSSAAVVAPRLQFADGRFQPAASGAEVTLHSYLMWGSGLERFADRWPFLEGTYTTRDHGRVMQVGWVSSACMLLRRKAIESVGLMNEEIFLYMDDVDLCHRLRSAGWTVWFRGDVQAVHFMSGGELRRPGTISPHTVDSLTRWFDSQHGRWRSRAFRATGVLAHGARSGRLAMRYALRRDAESLDRTVMNLRLAQYFIRSGVEPPSMDVVDVSIESHQAREKL</sequence>
<dbReference type="InterPro" id="IPR029044">
    <property type="entry name" value="Nucleotide-diphossugar_trans"/>
</dbReference>
<dbReference type="Proteomes" id="UP000727993">
    <property type="component" value="Unassembled WGS sequence"/>
</dbReference>
<evidence type="ECO:0000259" key="1">
    <source>
        <dbReference type="Pfam" id="PF00535"/>
    </source>
</evidence>
<organism evidence="2 3">
    <name type="scientific">Candidatus Neomicrothrix subdominans</name>
    <dbReference type="NCBI Taxonomy" id="2954438"/>
    <lineage>
        <taxon>Bacteria</taxon>
        <taxon>Bacillati</taxon>
        <taxon>Actinomycetota</taxon>
        <taxon>Acidimicrobiia</taxon>
        <taxon>Acidimicrobiales</taxon>
        <taxon>Microthrixaceae</taxon>
        <taxon>Candidatus Neomicrothrix</taxon>
    </lineage>
</organism>
<dbReference type="CDD" id="cd04186">
    <property type="entry name" value="GT_2_like_c"/>
    <property type="match status" value="1"/>
</dbReference>
<gene>
    <name evidence="2" type="ORF">IPN02_12590</name>
</gene>
<dbReference type="SUPFAM" id="SSF53448">
    <property type="entry name" value="Nucleotide-diphospho-sugar transferases"/>
    <property type="match status" value="1"/>
</dbReference>
<feature type="domain" description="Glycosyltransferase 2-like" evidence="1">
    <location>
        <begin position="23"/>
        <end position="206"/>
    </location>
</feature>
<accession>A0A936TFC7</accession>
<comment type="caution">
    <text evidence="2">The sequence shown here is derived from an EMBL/GenBank/DDBJ whole genome shotgun (WGS) entry which is preliminary data.</text>
</comment>
<dbReference type="InterPro" id="IPR001173">
    <property type="entry name" value="Glyco_trans_2-like"/>
</dbReference>
<evidence type="ECO:0000313" key="2">
    <source>
        <dbReference type="EMBL" id="MBK9297644.1"/>
    </source>
</evidence>
<protein>
    <submittedName>
        <fullName evidence="2">Glycosyltransferase family 2 protein</fullName>
    </submittedName>
</protein>
<dbReference type="Gene3D" id="3.90.550.10">
    <property type="entry name" value="Spore Coat Polysaccharide Biosynthesis Protein SpsA, Chain A"/>
    <property type="match status" value="1"/>
</dbReference>
<proteinExistence type="predicted"/>
<dbReference type="AlphaFoldDB" id="A0A936TFC7"/>
<evidence type="ECO:0000313" key="3">
    <source>
        <dbReference type="Proteomes" id="UP000727993"/>
    </source>
</evidence>
<dbReference type="EMBL" id="JADJZA010000007">
    <property type="protein sequence ID" value="MBK9297644.1"/>
    <property type="molecule type" value="Genomic_DNA"/>
</dbReference>